<feature type="binding site" evidence="11">
    <location>
        <position position="23"/>
    </location>
    <ligand>
        <name>Mg(2+)</name>
        <dbReference type="ChEBI" id="CHEBI:18420"/>
    </ligand>
</feature>
<reference evidence="13" key="1">
    <citation type="submission" date="2017-09" db="EMBL/GenBank/DDBJ databases">
        <title>Depth-based differentiation of microbial function through sediment-hosted aquifers and enrichment of novel symbionts in the deep terrestrial subsurface.</title>
        <authorList>
            <person name="Probst A.J."/>
            <person name="Ladd B."/>
            <person name="Jarett J.K."/>
            <person name="Geller-Mcgrath D.E."/>
            <person name="Sieber C.M.K."/>
            <person name="Emerson J.B."/>
            <person name="Anantharaman K."/>
            <person name="Thomas B.C."/>
            <person name="Malmstrom R."/>
            <person name="Stieglmeier M."/>
            <person name="Klingl A."/>
            <person name="Woyke T."/>
            <person name="Ryan C.M."/>
            <person name="Banfield J.F."/>
        </authorList>
    </citation>
    <scope>NUCLEOTIDE SEQUENCE [LARGE SCALE GENOMIC DNA]</scope>
</reference>
<dbReference type="GO" id="GO:0005829">
    <property type="term" value="C:cytosol"/>
    <property type="evidence" value="ECO:0007669"/>
    <property type="project" value="TreeGrafter"/>
</dbReference>
<evidence type="ECO:0000256" key="3">
    <source>
        <dbReference type="ARBA" id="ARBA00012154"/>
    </source>
</evidence>
<keyword evidence="8 11" id="KW-0067">ATP-binding</keyword>
<feature type="binding site" evidence="11">
    <location>
        <position position="41"/>
    </location>
    <ligand>
        <name>substrate</name>
    </ligand>
</feature>
<dbReference type="PANTHER" id="PTHR21087">
    <property type="entry name" value="SHIKIMATE KINASE"/>
    <property type="match status" value="1"/>
</dbReference>
<dbReference type="GO" id="GO:0000287">
    <property type="term" value="F:magnesium ion binding"/>
    <property type="evidence" value="ECO:0007669"/>
    <property type="project" value="UniProtKB-UniRule"/>
</dbReference>
<proteinExistence type="inferred from homology"/>
<dbReference type="PRINTS" id="PR01100">
    <property type="entry name" value="SHIKIMTKNASE"/>
</dbReference>
<evidence type="ECO:0000256" key="11">
    <source>
        <dbReference type="HAMAP-Rule" id="MF_00109"/>
    </source>
</evidence>
<evidence type="ECO:0000256" key="8">
    <source>
        <dbReference type="ARBA" id="ARBA00022840"/>
    </source>
</evidence>
<dbReference type="PANTHER" id="PTHR21087:SF16">
    <property type="entry name" value="SHIKIMATE KINASE 1, CHLOROPLASTIC"/>
    <property type="match status" value="1"/>
</dbReference>
<dbReference type="InterPro" id="IPR027417">
    <property type="entry name" value="P-loop_NTPase"/>
</dbReference>
<keyword evidence="11" id="KW-0460">Magnesium</keyword>
<dbReference type="Gene3D" id="3.40.50.300">
    <property type="entry name" value="P-loop containing nucleotide triphosphate hydrolases"/>
    <property type="match status" value="1"/>
</dbReference>
<evidence type="ECO:0000256" key="6">
    <source>
        <dbReference type="ARBA" id="ARBA00022741"/>
    </source>
</evidence>
<dbReference type="EC" id="2.7.1.71" evidence="3 11"/>
<dbReference type="InterPro" id="IPR000623">
    <property type="entry name" value="Shikimate_kinase/TSH1"/>
</dbReference>
<dbReference type="GO" id="GO:0005524">
    <property type="term" value="F:ATP binding"/>
    <property type="evidence" value="ECO:0007669"/>
    <property type="project" value="UniProtKB-UniRule"/>
</dbReference>
<feature type="binding site" evidence="11">
    <location>
        <position position="87"/>
    </location>
    <ligand>
        <name>substrate</name>
    </ligand>
</feature>
<sequence>MKISVNISYEKYNPIGFMGSGKTAAGKLIAKKLRMGFIDMDLLIEKITRMKISDIFRRHGEKHFRRIEGGMLSALSHLSNIVLSTGGGIVKNPWNRGIMRRMGNVIYLDATPEAILKRMKKTEIKKRPLLAGSKDLVKTIADILKPRLKLYRSCSHRVIETSGKTLKQVAKEAIRCARK</sequence>
<dbReference type="GO" id="GO:0008652">
    <property type="term" value="P:amino acid biosynthetic process"/>
    <property type="evidence" value="ECO:0007669"/>
    <property type="project" value="UniProtKB-KW"/>
</dbReference>
<name>A0A2M7SB15_9BACT</name>
<keyword evidence="11" id="KW-0963">Cytoplasm</keyword>
<comment type="caution">
    <text evidence="12">The sequence shown here is derived from an EMBL/GenBank/DDBJ whole genome shotgun (WGS) entry which is preliminary data.</text>
</comment>
<keyword evidence="5 11" id="KW-0808">Transferase</keyword>
<dbReference type="Pfam" id="PF01202">
    <property type="entry name" value="SKI"/>
    <property type="match status" value="1"/>
</dbReference>
<gene>
    <name evidence="11" type="primary">aroK</name>
    <name evidence="12" type="ORF">COY52_06420</name>
</gene>
<dbReference type="InterPro" id="IPR031322">
    <property type="entry name" value="Shikimate/glucono_kinase"/>
</dbReference>
<dbReference type="GO" id="GO:0009073">
    <property type="term" value="P:aromatic amino acid family biosynthetic process"/>
    <property type="evidence" value="ECO:0007669"/>
    <property type="project" value="UniProtKB-KW"/>
</dbReference>
<feature type="binding site" evidence="11">
    <location>
        <begin position="19"/>
        <end position="24"/>
    </location>
    <ligand>
        <name>ATP</name>
        <dbReference type="ChEBI" id="CHEBI:30616"/>
    </ligand>
</feature>
<evidence type="ECO:0000256" key="5">
    <source>
        <dbReference type="ARBA" id="ARBA00022679"/>
    </source>
</evidence>
<comment type="pathway">
    <text evidence="1 11">Metabolic intermediate biosynthesis; chorismate biosynthesis; chorismate from D-erythrose 4-phosphate and phosphoenolpyruvate: step 5/7.</text>
</comment>
<dbReference type="HAMAP" id="MF_00109">
    <property type="entry name" value="Shikimate_kinase"/>
    <property type="match status" value="1"/>
</dbReference>
<comment type="similarity">
    <text evidence="2 11">Belongs to the shikimate kinase family.</text>
</comment>
<evidence type="ECO:0000256" key="2">
    <source>
        <dbReference type="ARBA" id="ARBA00006997"/>
    </source>
</evidence>
<dbReference type="AlphaFoldDB" id="A0A2M7SB15"/>
<dbReference type="CDD" id="cd00464">
    <property type="entry name" value="SK"/>
    <property type="match status" value="1"/>
</dbReference>
<keyword evidence="6 11" id="KW-0547">Nucleotide-binding</keyword>
<dbReference type="SUPFAM" id="SSF52540">
    <property type="entry name" value="P-loop containing nucleoside triphosphate hydrolases"/>
    <property type="match status" value="1"/>
</dbReference>
<comment type="caution">
    <text evidence="11">Lacks conserved residue(s) required for the propagation of feature annotation.</text>
</comment>
<comment type="function">
    <text evidence="11">Catalyzes the specific phosphorylation of the 3-hydroxyl group of shikimic acid using ATP as a cosubstrate.</text>
</comment>
<protein>
    <recommendedName>
        <fullName evidence="3 11">Shikimate kinase</fullName>
        <shortName evidence="11">SK</shortName>
        <ecNumber evidence="3 11">2.7.1.71</ecNumber>
    </recommendedName>
</protein>
<dbReference type="PROSITE" id="PS01128">
    <property type="entry name" value="SHIKIMATE_KINASE"/>
    <property type="match status" value="1"/>
</dbReference>
<feature type="binding site" evidence="11">
    <location>
        <position position="127"/>
    </location>
    <ligand>
        <name>ATP</name>
        <dbReference type="ChEBI" id="CHEBI:30616"/>
    </ligand>
</feature>
<keyword evidence="11" id="KW-0479">Metal-binding</keyword>
<evidence type="ECO:0000256" key="4">
    <source>
        <dbReference type="ARBA" id="ARBA00022605"/>
    </source>
</evidence>
<dbReference type="GO" id="GO:0009423">
    <property type="term" value="P:chorismate biosynthetic process"/>
    <property type="evidence" value="ECO:0007669"/>
    <property type="project" value="UniProtKB-UniRule"/>
</dbReference>
<evidence type="ECO:0000256" key="1">
    <source>
        <dbReference type="ARBA" id="ARBA00004842"/>
    </source>
</evidence>
<evidence type="ECO:0000256" key="9">
    <source>
        <dbReference type="ARBA" id="ARBA00023141"/>
    </source>
</evidence>
<organism evidence="12 13">
    <name type="scientific">Candidatus Desantisbacteria bacterium CG_4_10_14_0_8_um_filter_48_22</name>
    <dbReference type="NCBI Taxonomy" id="1974543"/>
    <lineage>
        <taxon>Bacteria</taxon>
        <taxon>Candidatus Desantisiibacteriota</taxon>
    </lineage>
</organism>
<keyword evidence="7 11" id="KW-0418">Kinase</keyword>
<keyword evidence="4 11" id="KW-0028">Amino-acid biosynthesis</keyword>
<feature type="binding site" evidence="11">
    <location>
        <position position="65"/>
    </location>
    <ligand>
        <name>substrate</name>
    </ligand>
</feature>
<keyword evidence="9 11" id="KW-0057">Aromatic amino acid biosynthesis</keyword>
<feature type="binding site" evidence="11">
    <location>
        <position position="147"/>
    </location>
    <ligand>
        <name>substrate</name>
    </ligand>
</feature>
<dbReference type="Proteomes" id="UP000229307">
    <property type="component" value="Unassembled WGS sequence"/>
</dbReference>
<dbReference type="EMBL" id="PFMR01000171">
    <property type="protein sequence ID" value="PIZ16674.1"/>
    <property type="molecule type" value="Genomic_DNA"/>
</dbReference>
<comment type="subcellular location">
    <subcellularLocation>
        <location evidence="11">Cytoplasm</location>
    </subcellularLocation>
</comment>
<accession>A0A2M7SB15</accession>
<evidence type="ECO:0000313" key="12">
    <source>
        <dbReference type="EMBL" id="PIZ16674.1"/>
    </source>
</evidence>
<dbReference type="InterPro" id="IPR023000">
    <property type="entry name" value="Shikimate_kinase_CS"/>
</dbReference>
<evidence type="ECO:0000256" key="10">
    <source>
        <dbReference type="ARBA" id="ARBA00048567"/>
    </source>
</evidence>
<comment type="cofactor">
    <cofactor evidence="11">
        <name>Mg(2+)</name>
        <dbReference type="ChEBI" id="CHEBI:18420"/>
    </cofactor>
    <text evidence="11">Binds 1 Mg(2+) ion per subunit.</text>
</comment>
<evidence type="ECO:0000313" key="13">
    <source>
        <dbReference type="Proteomes" id="UP000229307"/>
    </source>
</evidence>
<dbReference type="UniPathway" id="UPA00053">
    <property type="reaction ID" value="UER00088"/>
</dbReference>
<comment type="catalytic activity">
    <reaction evidence="10 11">
        <text>shikimate + ATP = 3-phosphoshikimate + ADP + H(+)</text>
        <dbReference type="Rhea" id="RHEA:13121"/>
        <dbReference type="ChEBI" id="CHEBI:15378"/>
        <dbReference type="ChEBI" id="CHEBI:30616"/>
        <dbReference type="ChEBI" id="CHEBI:36208"/>
        <dbReference type="ChEBI" id="CHEBI:145989"/>
        <dbReference type="ChEBI" id="CHEBI:456216"/>
        <dbReference type="EC" id="2.7.1.71"/>
    </reaction>
</comment>
<comment type="subunit">
    <text evidence="11">Monomer.</text>
</comment>
<dbReference type="GO" id="GO:0004765">
    <property type="term" value="F:shikimate kinase activity"/>
    <property type="evidence" value="ECO:0007669"/>
    <property type="project" value="UniProtKB-UniRule"/>
</dbReference>
<evidence type="ECO:0000256" key="7">
    <source>
        <dbReference type="ARBA" id="ARBA00022777"/>
    </source>
</evidence>